<dbReference type="EMBL" id="LBUU01000003">
    <property type="protein sequence ID" value="KKQ70728.1"/>
    <property type="molecule type" value="Genomic_DNA"/>
</dbReference>
<dbReference type="PANTHER" id="PTHR43830:SF3">
    <property type="entry name" value="PROTEIN PSP1"/>
    <property type="match status" value="1"/>
</dbReference>
<name>A0A0G0JTC6_9BACT</name>
<reference evidence="3 4" key="1">
    <citation type="journal article" date="2015" name="Nature">
        <title>rRNA introns, odd ribosomes, and small enigmatic genomes across a large radiation of phyla.</title>
        <authorList>
            <person name="Brown C.T."/>
            <person name="Hug L.A."/>
            <person name="Thomas B.C."/>
            <person name="Sharon I."/>
            <person name="Castelle C.J."/>
            <person name="Singh A."/>
            <person name="Wilkins M.J."/>
            <person name="Williams K.H."/>
            <person name="Banfield J.F."/>
        </authorList>
    </citation>
    <scope>NUCLEOTIDE SEQUENCE [LARGE SCALE GENOMIC DNA]</scope>
</reference>
<evidence type="ECO:0000259" key="2">
    <source>
        <dbReference type="PROSITE" id="PS51411"/>
    </source>
</evidence>
<evidence type="ECO:0000256" key="1">
    <source>
        <dbReference type="SAM" id="MobiDB-lite"/>
    </source>
</evidence>
<evidence type="ECO:0000313" key="4">
    <source>
        <dbReference type="Proteomes" id="UP000034022"/>
    </source>
</evidence>
<protein>
    <submittedName>
        <fullName evidence="3">Tpl protein</fullName>
    </submittedName>
</protein>
<accession>A0A0G0JTC6</accession>
<dbReference type="Pfam" id="PF04468">
    <property type="entry name" value="PSP1"/>
    <property type="match status" value="1"/>
</dbReference>
<dbReference type="PANTHER" id="PTHR43830">
    <property type="entry name" value="PROTEIN PSP1"/>
    <property type="match status" value="1"/>
</dbReference>
<gene>
    <name evidence="3" type="ORF">US91_C0003G0058</name>
</gene>
<dbReference type="NCBIfam" id="NF041131">
    <property type="entry name" value="RicT_YaaT_fam"/>
    <property type="match status" value="1"/>
</dbReference>
<dbReference type="AlphaFoldDB" id="A0A0G0JTC6"/>
<feature type="region of interest" description="Disordered" evidence="1">
    <location>
        <begin position="60"/>
        <end position="80"/>
    </location>
</feature>
<feature type="domain" description="PSP1 C-terminal" evidence="2">
    <location>
        <begin position="89"/>
        <end position="173"/>
    </location>
</feature>
<dbReference type="InterPro" id="IPR047767">
    <property type="entry name" value="PSP1-like"/>
</dbReference>
<comment type="caution">
    <text evidence="3">The sequence shown here is derived from an EMBL/GenBank/DDBJ whole genome shotgun (WGS) entry which is preliminary data.</text>
</comment>
<dbReference type="PATRIC" id="fig|1618638.3.peg.408"/>
<dbReference type="InterPro" id="IPR007557">
    <property type="entry name" value="PSP1_C"/>
</dbReference>
<dbReference type="Proteomes" id="UP000034022">
    <property type="component" value="Unassembled WGS sequence"/>
</dbReference>
<organism evidence="3 4">
    <name type="scientific">Candidatus Falkowbacteria bacterium GW2011_GWE1_38_31</name>
    <dbReference type="NCBI Taxonomy" id="1618638"/>
    <lineage>
        <taxon>Bacteria</taxon>
        <taxon>Candidatus Falkowiibacteriota</taxon>
    </lineage>
</organism>
<evidence type="ECO:0000313" key="3">
    <source>
        <dbReference type="EMBL" id="KKQ70728.1"/>
    </source>
</evidence>
<sequence>MKIAQIKFVSWDKEYNFSLNGLDLAVGDKVIVKTELGMELGEIVGFIEIDPKKVRVEELAENAGEQSAQTEPMENAGQNVSETNEKVIKAIIRKASAHDLERMTAAKDKQAALDICQKVKDRFNLPMKFVDAHFSYDGSRITFAFIADGRVDFRELVKELTRSFNKSIRLQQIGIRDEAKIMGDIGHCGKGLCCRGHLRQLESINSEMAELQDCSHRGSDRISGICGRLMCCLAYEQKGYEELAKRLPPLGTKVNVDGKRGIVVGHHTLKESVDVEFREGGENGTKIVVEVDLNRKKKK</sequence>
<proteinExistence type="predicted"/>
<dbReference type="GO" id="GO:0005737">
    <property type="term" value="C:cytoplasm"/>
    <property type="evidence" value="ECO:0007669"/>
    <property type="project" value="TreeGrafter"/>
</dbReference>
<feature type="compositionally biased region" description="Polar residues" evidence="1">
    <location>
        <begin position="64"/>
        <end position="80"/>
    </location>
</feature>
<dbReference type="PROSITE" id="PS51411">
    <property type="entry name" value="PSP1_C"/>
    <property type="match status" value="1"/>
</dbReference>